<organism evidence="1 2">
    <name type="scientific">Devosia algicola</name>
    <dbReference type="NCBI Taxonomy" id="3026418"/>
    <lineage>
        <taxon>Bacteria</taxon>
        <taxon>Pseudomonadati</taxon>
        <taxon>Pseudomonadota</taxon>
        <taxon>Alphaproteobacteria</taxon>
        <taxon>Hyphomicrobiales</taxon>
        <taxon>Devosiaceae</taxon>
        <taxon>Devosia</taxon>
    </lineage>
</organism>
<sequence>MVEKLGLNEAGTARRDWEAIRAAYESREMSPAAICEQHGITIFQLRYRRQKENWLDCRTRVQGRGPIINRMLRVLDQQVRVLEKQMTQSIDKEAALLGTMAKTLEKLIEIEKAERSSEPVQKKDISELRNKLARRIDQAQTALKRTNWRQALPATILNG</sequence>
<proteinExistence type="predicted"/>
<dbReference type="RefSeq" id="WP_282219148.1">
    <property type="nucleotide sequence ID" value="NZ_CP118246.1"/>
</dbReference>
<evidence type="ECO:0008006" key="3">
    <source>
        <dbReference type="Google" id="ProtNLM"/>
    </source>
</evidence>
<dbReference type="EMBL" id="CP118246">
    <property type="protein sequence ID" value="WDR02746.1"/>
    <property type="molecule type" value="Genomic_DNA"/>
</dbReference>
<evidence type="ECO:0000313" key="2">
    <source>
        <dbReference type="Proteomes" id="UP001220530"/>
    </source>
</evidence>
<evidence type="ECO:0000313" key="1">
    <source>
        <dbReference type="EMBL" id="WDR02746.1"/>
    </source>
</evidence>
<keyword evidence="2" id="KW-1185">Reference proteome</keyword>
<name>A0ABY7YNA0_9HYPH</name>
<reference evidence="1 2" key="1">
    <citation type="submission" date="2023-02" db="EMBL/GenBank/DDBJ databases">
        <title>Devosia algicola sp. nov., isolated from the phycosphere of marine algae.</title>
        <authorList>
            <person name="Kim J.M."/>
            <person name="Lee J.K."/>
            <person name="Choi B.J."/>
            <person name="Bayburt H."/>
            <person name="Jeon C.O."/>
        </authorList>
    </citation>
    <scope>NUCLEOTIDE SEQUENCE [LARGE SCALE GENOMIC DNA]</scope>
    <source>
        <strain evidence="1 2">G20-9</strain>
    </source>
</reference>
<protein>
    <recommendedName>
        <fullName evidence="3">Transposase</fullName>
    </recommendedName>
</protein>
<gene>
    <name evidence="1" type="ORF">PSQ19_00435</name>
</gene>
<dbReference type="Proteomes" id="UP001220530">
    <property type="component" value="Chromosome"/>
</dbReference>
<accession>A0ABY7YNA0</accession>